<dbReference type="InterPro" id="IPR052514">
    <property type="entry name" value="SAM-dependent_MTase"/>
</dbReference>
<dbReference type="PANTHER" id="PTHR34203">
    <property type="entry name" value="METHYLTRANSFERASE, FKBM FAMILY PROTEIN"/>
    <property type="match status" value="1"/>
</dbReference>
<sequence>MTVLPSYRRSPRQILRAFTDPLHYRSLLRACVVYRQPLDLLVRRYVCGGGAYPAVARLRAPGVTSLDIEIRSHYDVLTVQEIFVWRCYPCTGQERVIVDLGANIGVSMLYFLTHAPLAHVIGIEPMNGNAQSARRNLSEFTARSTLTEAAVMHYDGDVTFLTEPTGRYSGVARREGTPMTYHCVDINRLLDETAQRHGRIDLMKIDIEGAEGLVLSAMTDEAYSSIDRIAVEGDDFPLQRLAAAGFQHTVHRSGVHWFHRADAD</sequence>
<dbReference type="InterPro" id="IPR006342">
    <property type="entry name" value="FkbM_mtfrase"/>
</dbReference>
<dbReference type="RefSeq" id="WP_311423231.1">
    <property type="nucleotide sequence ID" value="NZ_JAVREH010000013.1"/>
</dbReference>
<name>A0ABU2JAQ8_9ACTN</name>
<organism evidence="2 3">
    <name type="scientific">Jatrophihabitans lederbergiae</name>
    <dbReference type="NCBI Taxonomy" id="3075547"/>
    <lineage>
        <taxon>Bacteria</taxon>
        <taxon>Bacillati</taxon>
        <taxon>Actinomycetota</taxon>
        <taxon>Actinomycetes</taxon>
        <taxon>Jatrophihabitantales</taxon>
        <taxon>Jatrophihabitantaceae</taxon>
        <taxon>Jatrophihabitans</taxon>
    </lineage>
</organism>
<feature type="domain" description="Methyltransferase FkbM" evidence="1">
    <location>
        <begin position="99"/>
        <end position="225"/>
    </location>
</feature>
<reference evidence="3" key="1">
    <citation type="submission" date="2023-07" db="EMBL/GenBank/DDBJ databases">
        <title>30 novel species of actinomycetes from the DSMZ collection.</title>
        <authorList>
            <person name="Nouioui I."/>
        </authorList>
    </citation>
    <scope>NUCLEOTIDE SEQUENCE [LARGE SCALE GENOMIC DNA]</scope>
    <source>
        <strain evidence="3">DSM 44399</strain>
    </source>
</reference>
<dbReference type="SUPFAM" id="SSF53335">
    <property type="entry name" value="S-adenosyl-L-methionine-dependent methyltransferases"/>
    <property type="match status" value="1"/>
</dbReference>
<evidence type="ECO:0000313" key="2">
    <source>
        <dbReference type="EMBL" id="MDT0262080.1"/>
    </source>
</evidence>
<accession>A0ABU2JAQ8</accession>
<keyword evidence="3" id="KW-1185">Reference proteome</keyword>
<dbReference type="Proteomes" id="UP001183176">
    <property type="component" value="Unassembled WGS sequence"/>
</dbReference>
<dbReference type="Pfam" id="PF05050">
    <property type="entry name" value="Methyltransf_21"/>
    <property type="match status" value="1"/>
</dbReference>
<dbReference type="GO" id="GO:0032259">
    <property type="term" value="P:methylation"/>
    <property type="evidence" value="ECO:0007669"/>
    <property type="project" value="UniProtKB-KW"/>
</dbReference>
<dbReference type="PANTHER" id="PTHR34203:SF15">
    <property type="entry name" value="SLL1173 PROTEIN"/>
    <property type="match status" value="1"/>
</dbReference>
<dbReference type="EMBL" id="JAVREH010000013">
    <property type="protein sequence ID" value="MDT0262080.1"/>
    <property type="molecule type" value="Genomic_DNA"/>
</dbReference>
<keyword evidence="2" id="KW-0808">Transferase</keyword>
<dbReference type="GO" id="GO:0008168">
    <property type="term" value="F:methyltransferase activity"/>
    <property type="evidence" value="ECO:0007669"/>
    <property type="project" value="UniProtKB-KW"/>
</dbReference>
<protein>
    <submittedName>
        <fullName evidence="2">FkbM family methyltransferase</fullName>
    </submittedName>
</protein>
<proteinExistence type="predicted"/>
<evidence type="ECO:0000313" key="3">
    <source>
        <dbReference type="Proteomes" id="UP001183176"/>
    </source>
</evidence>
<dbReference type="NCBIfam" id="TIGR01444">
    <property type="entry name" value="fkbM_fam"/>
    <property type="match status" value="1"/>
</dbReference>
<evidence type="ECO:0000259" key="1">
    <source>
        <dbReference type="Pfam" id="PF05050"/>
    </source>
</evidence>
<keyword evidence="2" id="KW-0489">Methyltransferase</keyword>
<dbReference type="Gene3D" id="3.40.50.150">
    <property type="entry name" value="Vaccinia Virus protein VP39"/>
    <property type="match status" value="1"/>
</dbReference>
<comment type="caution">
    <text evidence="2">The sequence shown here is derived from an EMBL/GenBank/DDBJ whole genome shotgun (WGS) entry which is preliminary data.</text>
</comment>
<gene>
    <name evidence="2" type="ORF">RM423_11815</name>
</gene>
<dbReference type="InterPro" id="IPR029063">
    <property type="entry name" value="SAM-dependent_MTases_sf"/>
</dbReference>